<dbReference type="Gene3D" id="2.30.110.10">
    <property type="entry name" value="Electron Transport, Fmn-binding Protein, Chain A"/>
    <property type="match status" value="1"/>
</dbReference>
<comment type="caution">
    <text evidence="3">The sequence shown here is derived from an EMBL/GenBank/DDBJ whole genome shotgun (WGS) entry which is preliminary data.</text>
</comment>
<protein>
    <submittedName>
        <fullName evidence="3">Flavin reductase family protein</fullName>
    </submittedName>
</protein>
<dbReference type="PANTHER" id="PTHR30466:SF1">
    <property type="entry name" value="FMN REDUCTASE (NADH) RUTF"/>
    <property type="match status" value="1"/>
</dbReference>
<dbReference type="Pfam" id="PF01613">
    <property type="entry name" value="Flavin_Reduct"/>
    <property type="match status" value="1"/>
</dbReference>
<accession>A0ABP6QFG1</accession>
<dbReference type="SUPFAM" id="SSF50475">
    <property type="entry name" value="FMN-binding split barrel"/>
    <property type="match status" value="1"/>
</dbReference>
<dbReference type="InterPro" id="IPR002563">
    <property type="entry name" value="Flavin_Rdtase-like_dom"/>
</dbReference>
<dbReference type="InterPro" id="IPR050268">
    <property type="entry name" value="NADH-dep_flavin_reductase"/>
</dbReference>
<proteinExistence type="predicted"/>
<evidence type="ECO:0000313" key="3">
    <source>
        <dbReference type="EMBL" id="GAA3226397.1"/>
    </source>
</evidence>
<dbReference type="EMBL" id="BAAAUV010000016">
    <property type="protein sequence ID" value="GAA3226397.1"/>
    <property type="molecule type" value="Genomic_DNA"/>
</dbReference>
<dbReference type="Proteomes" id="UP001501237">
    <property type="component" value="Unassembled WGS sequence"/>
</dbReference>
<dbReference type="RefSeq" id="WP_344833724.1">
    <property type="nucleotide sequence ID" value="NZ_BAAAUV010000016.1"/>
</dbReference>
<keyword evidence="1" id="KW-0560">Oxidoreductase</keyword>
<name>A0ABP6QFG1_9ACTN</name>
<reference evidence="4" key="1">
    <citation type="journal article" date="2019" name="Int. J. Syst. Evol. Microbiol.">
        <title>The Global Catalogue of Microorganisms (GCM) 10K type strain sequencing project: providing services to taxonomists for standard genome sequencing and annotation.</title>
        <authorList>
            <consortium name="The Broad Institute Genomics Platform"/>
            <consortium name="The Broad Institute Genome Sequencing Center for Infectious Disease"/>
            <person name="Wu L."/>
            <person name="Ma J."/>
        </authorList>
    </citation>
    <scope>NUCLEOTIDE SEQUENCE [LARGE SCALE GENOMIC DNA]</scope>
    <source>
        <strain evidence="4">JCM 9377</strain>
    </source>
</reference>
<evidence type="ECO:0000256" key="1">
    <source>
        <dbReference type="ARBA" id="ARBA00023002"/>
    </source>
</evidence>
<feature type="domain" description="Flavin reductase like" evidence="2">
    <location>
        <begin position="17"/>
        <end position="166"/>
    </location>
</feature>
<gene>
    <name evidence="3" type="ORF">GCM10010468_54640</name>
</gene>
<evidence type="ECO:0000259" key="2">
    <source>
        <dbReference type="SMART" id="SM00903"/>
    </source>
</evidence>
<sequence>MPSSDTSDLTGVFRTVMRRVASTVTVITAADAKEGLGREHGMTATAVSSLSMDPPALLVCVNQRTLLHDLMLRGPGFCVNVLAHDQSRVSAAFSGSVSPEARFAVGDWRTAENGLRFLADGMASLFCRNTATVPYGTHTIFVGEVVEARQHDAERPLLYQDTRYCRCEPIDAVPA</sequence>
<dbReference type="InterPro" id="IPR012349">
    <property type="entry name" value="Split_barrel_FMN-bd"/>
</dbReference>
<keyword evidence="4" id="KW-1185">Reference proteome</keyword>
<evidence type="ECO:0000313" key="4">
    <source>
        <dbReference type="Proteomes" id="UP001501237"/>
    </source>
</evidence>
<dbReference type="PANTHER" id="PTHR30466">
    <property type="entry name" value="FLAVIN REDUCTASE"/>
    <property type="match status" value="1"/>
</dbReference>
<dbReference type="SMART" id="SM00903">
    <property type="entry name" value="Flavin_Reduct"/>
    <property type="match status" value="1"/>
</dbReference>
<organism evidence="3 4">
    <name type="scientific">Actinocorallia longicatena</name>
    <dbReference type="NCBI Taxonomy" id="111803"/>
    <lineage>
        <taxon>Bacteria</taxon>
        <taxon>Bacillati</taxon>
        <taxon>Actinomycetota</taxon>
        <taxon>Actinomycetes</taxon>
        <taxon>Streptosporangiales</taxon>
        <taxon>Thermomonosporaceae</taxon>
        <taxon>Actinocorallia</taxon>
    </lineage>
</organism>